<name>A0A7W9BH80_9SPHN</name>
<dbReference type="Proteomes" id="UP000546200">
    <property type="component" value="Unassembled WGS sequence"/>
</dbReference>
<evidence type="ECO:0000313" key="2">
    <source>
        <dbReference type="Proteomes" id="UP000546200"/>
    </source>
</evidence>
<evidence type="ECO:0000313" key="1">
    <source>
        <dbReference type="EMBL" id="MBB5716816.1"/>
    </source>
</evidence>
<comment type="caution">
    <text evidence="1">The sequence shown here is derived from an EMBL/GenBank/DDBJ whole genome shotgun (WGS) entry which is preliminary data.</text>
</comment>
<reference evidence="1 2" key="1">
    <citation type="submission" date="2020-08" db="EMBL/GenBank/DDBJ databases">
        <title>Genomic Encyclopedia of Type Strains, Phase IV (KMG-IV): sequencing the most valuable type-strain genomes for metagenomic binning, comparative biology and taxonomic classification.</title>
        <authorList>
            <person name="Goeker M."/>
        </authorList>
    </citation>
    <scope>NUCLEOTIDE SEQUENCE [LARGE SCALE GENOMIC DNA]</scope>
    <source>
        <strain evidence="1 2">DSM 100044</strain>
    </source>
</reference>
<sequence length="217" mass="24237">MQQIYQSGYMALPSTRLNGVAAWQVGQLVHDHSQLPGAHRTPSAELGNDVLSHAKGKYGELAFFDWLLEIGLTPDHTPFRGDYTKKVAEDDFIVNGHRLEIKSKMRSDASPFPPKATYNVNIGKQEIENALHIFVEISGKRPLEEGPLAIILGWATPALIRARGQRTWPGKVSANGRFTFKRHDWDLAISDLLKPELLVDELRAPRADRTNACTGFK</sequence>
<organism evidence="1 2">
    <name type="scientific">Sphingomonas aerophila</name>
    <dbReference type="NCBI Taxonomy" id="1344948"/>
    <lineage>
        <taxon>Bacteria</taxon>
        <taxon>Pseudomonadati</taxon>
        <taxon>Pseudomonadota</taxon>
        <taxon>Alphaproteobacteria</taxon>
        <taxon>Sphingomonadales</taxon>
        <taxon>Sphingomonadaceae</taxon>
        <taxon>Sphingomonas</taxon>
    </lineage>
</organism>
<proteinExistence type="predicted"/>
<keyword evidence="2" id="KW-1185">Reference proteome</keyword>
<gene>
    <name evidence="1" type="ORF">FHS94_003688</name>
</gene>
<dbReference type="EMBL" id="JACIJK010000015">
    <property type="protein sequence ID" value="MBB5716816.1"/>
    <property type="molecule type" value="Genomic_DNA"/>
</dbReference>
<protein>
    <submittedName>
        <fullName evidence="1">Uncharacterized protein</fullName>
    </submittedName>
</protein>
<accession>A0A7W9BH80</accession>
<dbReference type="RefSeq" id="WP_184060415.1">
    <property type="nucleotide sequence ID" value="NZ_JACIJK010000015.1"/>
</dbReference>
<dbReference type="AlphaFoldDB" id="A0A7W9BH80"/>